<feature type="compositionally biased region" description="Basic and acidic residues" evidence="1">
    <location>
        <begin position="168"/>
        <end position="180"/>
    </location>
</feature>
<feature type="region of interest" description="Disordered" evidence="1">
    <location>
        <begin position="30"/>
        <end position="53"/>
    </location>
</feature>
<evidence type="ECO:0000313" key="3">
    <source>
        <dbReference type="EMBL" id="SQI61239.1"/>
    </source>
</evidence>
<protein>
    <submittedName>
        <fullName evidence="3">Uncharacterized protein</fullName>
    </submittedName>
</protein>
<dbReference type="RefSeq" id="WP_066145544.1">
    <property type="nucleotide sequence ID" value="NZ_CBCSGM010000008.1"/>
</dbReference>
<organism evidence="3 4">
    <name type="scientific">Lederbergia lenta</name>
    <name type="common">Bacillus lentus</name>
    <dbReference type="NCBI Taxonomy" id="1467"/>
    <lineage>
        <taxon>Bacteria</taxon>
        <taxon>Bacillati</taxon>
        <taxon>Bacillota</taxon>
        <taxon>Bacilli</taxon>
        <taxon>Bacillales</taxon>
        <taxon>Bacillaceae</taxon>
        <taxon>Lederbergia</taxon>
    </lineage>
</organism>
<feature type="region of interest" description="Disordered" evidence="1">
    <location>
        <begin position="159"/>
        <end position="180"/>
    </location>
</feature>
<dbReference type="KEGG" id="blen:NCTC4824_03157"/>
<evidence type="ECO:0000256" key="2">
    <source>
        <dbReference type="SAM" id="SignalP"/>
    </source>
</evidence>
<sequence length="251" mass="28548">MKKITIIAATLLLLTIVGVSYAAQAKQDTKSLSENATEIHKQKSEGEDGEVHDFHSYDTTDEIAVEMGKNETSKNISVENKTDKLPEYSIISTHVDMEHLNAKVVEDNHNKRVILIIDDNGQSKFKSIYVKNTNRLKLIDFEGGLVFDQNLERIKESVEATTDPAENESVKNEAAEQKRKTETFPEYSTISSHVDMKDLNEQVAEDNHNKRVILFKDDNDQQKFKSIYVKNTKRLKIINFDGDAIYNAIIL</sequence>
<keyword evidence="4" id="KW-1185">Reference proteome</keyword>
<keyword evidence="2" id="KW-0732">Signal</keyword>
<feature type="chain" id="PRO_5015888047" evidence="2">
    <location>
        <begin position="23"/>
        <end position="251"/>
    </location>
</feature>
<dbReference type="AlphaFoldDB" id="A0A2X4WEQ4"/>
<dbReference type="EMBL" id="LS483476">
    <property type="protein sequence ID" value="SQI61239.1"/>
    <property type="molecule type" value="Genomic_DNA"/>
</dbReference>
<evidence type="ECO:0000313" key="4">
    <source>
        <dbReference type="Proteomes" id="UP000249134"/>
    </source>
</evidence>
<dbReference type="Proteomes" id="UP000249134">
    <property type="component" value="Chromosome 1"/>
</dbReference>
<proteinExistence type="predicted"/>
<accession>A0A2X4WEQ4</accession>
<reference evidence="3 4" key="1">
    <citation type="submission" date="2018-06" db="EMBL/GenBank/DDBJ databases">
        <authorList>
            <consortium name="Pathogen Informatics"/>
            <person name="Doyle S."/>
        </authorList>
    </citation>
    <scope>NUCLEOTIDE SEQUENCE [LARGE SCALE GENOMIC DNA]</scope>
    <source>
        <strain evidence="3 4">NCTC4824</strain>
    </source>
</reference>
<gene>
    <name evidence="3" type="ORF">NCTC4824_03157</name>
</gene>
<feature type="signal peptide" evidence="2">
    <location>
        <begin position="1"/>
        <end position="22"/>
    </location>
</feature>
<evidence type="ECO:0000256" key="1">
    <source>
        <dbReference type="SAM" id="MobiDB-lite"/>
    </source>
</evidence>
<name>A0A2X4WEQ4_LEDLE</name>